<accession>A0A8H4PD81</accession>
<dbReference type="Proteomes" id="UP000554235">
    <property type="component" value="Unassembled WGS sequence"/>
</dbReference>
<organism evidence="3 4">
    <name type="scientific">Fusarium albosuccineum</name>
    <dbReference type="NCBI Taxonomy" id="1237068"/>
    <lineage>
        <taxon>Eukaryota</taxon>
        <taxon>Fungi</taxon>
        <taxon>Dikarya</taxon>
        <taxon>Ascomycota</taxon>
        <taxon>Pezizomycotina</taxon>
        <taxon>Sordariomycetes</taxon>
        <taxon>Hypocreomycetidae</taxon>
        <taxon>Hypocreales</taxon>
        <taxon>Nectriaceae</taxon>
        <taxon>Fusarium</taxon>
        <taxon>Fusarium decemcellulare species complex</taxon>
    </lineage>
</organism>
<proteinExistence type="inferred from homology"/>
<dbReference type="AlphaFoldDB" id="A0A8H4PD81"/>
<dbReference type="PANTHER" id="PTHR24320:SF272">
    <property type="entry name" value="NAD(P)-BINDING ROSSMANN-FOLD SUPERFAMILY PROTEIN"/>
    <property type="match status" value="1"/>
</dbReference>
<evidence type="ECO:0000256" key="1">
    <source>
        <dbReference type="ARBA" id="ARBA00006484"/>
    </source>
</evidence>
<dbReference type="Pfam" id="PF00106">
    <property type="entry name" value="adh_short"/>
    <property type="match status" value="1"/>
</dbReference>
<dbReference type="Gene3D" id="3.40.50.720">
    <property type="entry name" value="NAD(P)-binding Rossmann-like Domain"/>
    <property type="match status" value="1"/>
</dbReference>
<gene>
    <name evidence="3" type="ORF">FALBO_8026</name>
</gene>
<dbReference type="EMBL" id="JAADYS010001085">
    <property type="protein sequence ID" value="KAF4465136.1"/>
    <property type="molecule type" value="Genomic_DNA"/>
</dbReference>
<dbReference type="SUPFAM" id="SSF51735">
    <property type="entry name" value="NAD(P)-binding Rossmann-fold domains"/>
    <property type="match status" value="1"/>
</dbReference>
<evidence type="ECO:0000313" key="4">
    <source>
        <dbReference type="Proteomes" id="UP000554235"/>
    </source>
</evidence>
<reference evidence="3 4" key="1">
    <citation type="submission" date="2020-01" db="EMBL/GenBank/DDBJ databases">
        <title>Identification and distribution of gene clusters putatively required for synthesis of sphingolipid metabolism inhibitors in phylogenetically diverse species of the filamentous fungus Fusarium.</title>
        <authorList>
            <person name="Kim H.-S."/>
            <person name="Busman M."/>
            <person name="Brown D.W."/>
            <person name="Divon H."/>
            <person name="Uhlig S."/>
            <person name="Proctor R.H."/>
        </authorList>
    </citation>
    <scope>NUCLEOTIDE SEQUENCE [LARGE SCALE GENOMIC DNA]</scope>
    <source>
        <strain evidence="3 4">NRRL 20459</strain>
    </source>
</reference>
<comment type="similarity">
    <text evidence="1">Belongs to the short-chain dehydrogenases/reductases (SDR) family.</text>
</comment>
<evidence type="ECO:0000256" key="2">
    <source>
        <dbReference type="ARBA" id="ARBA00023002"/>
    </source>
</evidence>
<evidence type="ECO:0000313" key="3">
    <source>
        <dbReference type="EMBL" id="KAF4465136.1"/>
    </source>
</evidence>
<dbReference type="PRINTS" id="PR00081">
    <property type="entry name" value="GDHRDH"/>
</dbReference>
<dbReference type="OrthoDB" id="191139at2759"/>
<comment type="caution">
    <text evidence="3">The sequence shown here is derived from an EMBL/GenBank/DDBJ whole genome shotgun (WGS) entry which is preliminary data.</text>
</comment>
<sequence length="317" mass="34496">MSRYAEAFKNPTGARDARPTAMQIVFLLTGASAGIGAETARALAATGAKVFLGVRSLARGKEACRDFLEPGRVELVQIDTSPFVSVRAAAAEFLKRSSKLNVLICNARIMGVPTREVTVDGFESQLGRNYLGHFLLFWLVKDTLIASSSPEFRSRLVNVASAGHPSGEIHFDDFQLAAEGAYDPSRAYAQSKLAQIYMANFVDRQYGSSKGLHALNVMPGGILTNLQQHISAEEKASWTSNPDAVKFLKSTAQGAAATIVAALSKEWENKGGVYLEDCQEAGHDIVHWTKGVSKEVYDKQKEDKLWELTLKTPGLDK</sequence>
<dbReference type="GO" id="GO:0016491">
    <property type="term" value="F:oxidoreductase activity"/>
    <property type="evidence" value="ECO:0007669"/>
    <property type="project" value="UniProtKB-KW"/>
</dbReference>
<dbReference type="PANTHER" id="PTHR24320">
    <property type="entry name" value="RETINOL DEHYDROGENASE"/>
    <property type="match status" value="1"/>
</dbReference>
<dbReference type="InterPro" id="IPR002347">
    <property type="entry name" value="SDR_fam"/>
</dbReference>
<keyword evidence="2" id="KW-0560">Oxidoreductase</keyword>
<dbReference type="InterPro" id="IPR036291">
    <property type="entry name" value="NAD(P)-bd_dom_sf"/>
</dbReference>
<protein>
    <submittedName>
        <fullName evidence="3">Short-chain dehydrogenase</fullName>
    </submittedName>
</protein>
<keyword evidence="4" id="KW-1185">Reference proteome</keyword>
<name>A0A8H4PD81_9HYPO</name>